<keyword evidence="2" id="KW-1185">Reference proteome</keyword>
<evidence type="ECO:0000313" key="2">
    <source>
        <dbReference type="Proteomes" id="UP001162162"/>
    </source>
</evidence>
<comment type="caution">
    <text evidence="1">The sequence shown here is derived from an EMBL/GenBank/DDBJ whole genome shotgun (WGS) entry which is preliminary data.</text>
</comment>
<dbReference type="EMBL" id="JAPWTK010000063">
    <property type="protein sequence ID" value="KAJ8952925.1"/>
    <property type="molecule type" value="Genomic_DNA"/>
</dbReference>
<dbReference type="InterPro" id="IPR001680">
    <property type="entry name" value="WD40_rpt"/>
</dbReference>
<dbReference type="PANTHER" id="PTHR22844:SF387">
    <property type="entry name" value="F3I6.5 PROTEIN"/>
    <property type="match status" value="1"/>
</dbReference>
<evidence type="ECO:0000313" key="1">
    <source>
        <dbReference type="EMBL" id="KAJ8952925.1"/>
    </source>
</evidence>
<name>A0AAV8YNR4_9CUCU</name>
<dbReference type="InterPro" id="IPR045182">
    <property type="entry name" value="JINGUBANG-like"/>
</dbReference>
<reference evidence="1" key="1">
    <citation type="journal article" date="2023" name="Insect Mol. Biol.">
        <title>Genome sequencing provides insights into the evolution of gene families encoding plant cell wall-degrading enzymes in longhorned beetles.</title>
        <authorList>
            <person name="Shin N.R."/>
            <person name="Okamura Y."/>
            <person name="Kirsch R."/>
            <person name="Pauchet Y."/>
        </authorList>
    </citation>
    <scope>NUCLEOTIDE SEQUENCE</scope>
    <source>
        <strain evidence="1">AMC_N1</strain>
    </source>
</reference>
<accession>A0AAV8YNR4</accession>
<dbReference type="InterPro" id="IPR015943">
    <property type="entry name" value="WD40/YVTN_repeat-like_dom_sf"/>
</dbReference>
<gene>
    <name evidence="1" type="ORF">NQ318_006542</name>
</gene>
<organism evidence="1 2">
    <name type="scientific">Aromia moschata</name>
    <dbReference type="NCBI Taxonomy" id="1265417"/>
    <lineage>
        <taxon>Eukaryota</taxon>
        <taxon>Metazoa</taxon>
        <taxon>Ecdysozoa</taxon>
        <taxon>Arthropoda</taxon>
        <taxon>Hexapoda</taxon>
        <taxon>Insecta</taxon>
        <taxon>Pterygota</taxon>
        <taxon>Neoptera</taxon>
        <taxon>Endopterygota</taxon>
        <taxon>Coleoptera</taxon>
        <taxon>Polyphaga</taxon>
        <taxon>Cucujiformia</taxon>
        <taxon>Chrysomeloidea</taxon>
        <taxon>Cerambycidae</taxon>
        <taxon>Cerambycinae</taxon>
        <taxon>Callichromatini</taxon>
        <taxon>Aromia</taxon>
    </lineage>
</organism>
<dbReference type="PANTHER" id="PTHR22844">
    <property type="entry name" value="F-BOX AND WD40 DOMAIN PROTEIN"/>
    <property type="match status" value="1"/>
</dbReference>
<dbReference type="SUPFAM" id="SSF50978">
    <property type="entry name" value="WD40 repeat-like"/>
    <property type="match status" value="1"/>
</dbReference>
<dbReference type="Pfam" id="PF00400">
    <property type="entry name" value="WD40"/>
    <property type="match status" value="2"/>
</dbReference>
<proteinExistence type="predicted"/>
<protein>
    <recommendedName>
        <fullName evidence="3">Myosin heavy chain kinase B</fullName>
    </recommendedName>
</protein>
<evidence type="ECO:0008006" key="3">
    <source>
        <dbReference type="Google" id="ProtNLM"/>
    </source>
</evidence>
<dbReference type="InterPro" id="IPR036322">
    <property type="entry name" value="WD40_repeat_dom_sf"/>
</dbReference>
<dbReference type="SMART" id="SM00320">
    <property type="entry name" value="WD40"/>
    <property type="match status" value="3"/>
</dbReference>
<dbReference type="AlphaFoldDB" id="A0AAV8YNR4"/>
<sequence>MPLRVGCRADDADKHEFDVNFLLYHKGKLYSAADDGRVKAWSMDLTKIAEVQAHPCSVYALTASDDTLYSCSNDGTIKSFSLDTLQEKGVVIKDEQLEFTKVIYANGNLFSSDNEGSVKVWKNGTFYDSFNVAEGIKDMAISNNIIYTVKDLDLIITDVKLDGEKLQYGTKKSFMGRAPVALVGDKLVVFTGREGKDIIIHENNDQSHFKPITKVEGAHEMLINTLAGTNWNQRTVLFSGGWDKKVKKWNVDEDIVKLESALDVEIVINAIAVGDKGEIYVGGGDGHIVRIEIE</sequence>
<dbReference type="Proteomes" id="UP001162162">
    <property type="component" value="Unassembled WGS sequence"/>
</dbReference>
<dbReference type="Gene3D" id="2.130.10.10">
    <property type="entry name" value="YVTN repeat-like/Quinoprotein amine dehydrogenase"/>
    <property type="match status" value="1"/>
</dbReference>